<evidence type="ECO:0000313" key="2">
    <source>
        <dbReference type="Proteomes" id="UP000198211"/>
    </source>
</evidence>
<keyword evidence="2" id="KW-1185">Reference proteome</keyword>
<protein>
    <submittedName>
        <fullName evidence="1">Uncharacterized protein</fullName>
    </submittedName>
</protein>
<name>A0A225UG24_9STRA</name>
<reference evidence="2" key="1">
    <citation type="submission" date="2017-03" db="EMBL/GenBank/DDBJ databases">
        <title>Phytopthora megakarya and P. palmivora, two closely related causual agents of cacao black pod achieved similar genome size and gene model numbers by different mechanisms.</title>
        <authorList>
            <person name="Ali S."/>
            <person name="Shao J."/>
            <person name="Larry D.J."/>
            <person name="Kronmiller B."/>
            <person name="Shen D."/>
            <person name="Strem M.D."/>
            <person name="Melnick R.L."/>
            <person name="Guiltinan M.J."/>
            <person name="Tyler B.M."/>
            <person name="Meinhardt L.W."/>
            <person name="Bailey B.A."/>
        </authorList>
    </citation>
    <scope>NUCLEOTIDE SEQUENCE [LARGE SCALE GENOMIC DNA]</scope>
    <source>
        <strain evidence="2">zdho120</strain>
    </source>
</reference>
<dbReference type="AlphaFoldDB" id="A0A225UG24"/>
<organism evidence="1 2">
    <name type="scientific">Phytophthora megakarya</name>
    <dbReference type="NCBI Taxonomy" id="4795"/>
    <lineage>
        <taxon>Eukaryota</taxon>
        <taxon>Sar</taxon>
        <taxon>Stramenopiles</taxon>
        <taxon>Oomycota</taxon>
        <taxon>Peronosporomycetes</taxon>
        <taxon>Peronosporales</taxon>
        <taxon>Peronosporaceae</taxon>
        <taxon>Phytophthora</taxon>
    </lineage>
</organism>
<dbReference type="EMBL" id="NBNE01020038">
    <property type="protein sequence ID" value="OWY91526.1"/>
    <property type="molecule type" value="Genomic_DNA"/>
</dbReference>
<gene>
    <name evidence="1" type="ORF">PHMEG_00039862</name>
</gene>
<proteinExistence type="predicted"/>
<dbReference type="Proteomes" id="UP000198211">
    <property type="component" value="Unassembled WGS sequence"/>
</dbReference>
<sequence>MMNPAASDERTVMPFFFWTGRFRRAPPDVALSKCSCENVEKQVLPLDLLQTAALSSRNSQKRLVDDRYPMKPMRRLLQQETYCDQTSR</sequence>
<evidence type="ECO:0000313" key="1">
    <source>
        <dbReference type="EMBL" id="OWY91526.1"/>
    </source>
</evidence>
<comment type="caution">
    <text evidence="1">The sequence shown here is derived from an EMBL/GenBank/DDBJ whole genome shotgun (WGS) entry which is preliminary data.</text>
</comment>
<accession>A0A225UG24</accession>